<gene>
    <name evidence="2" type="ORF">BDP27DRAFT_1404061</name>
</gene>
<sequence length="405" mass="45312">MSDIVAPQVPDVDEARPTKRARIARDEEDSSSFLKEVSAVFKVGDVGPASVPFIRVLDAPNLSCTEAGYHHCWDNNIRNILQVLIPEGERRKRANKSGDPAVELVQNTVWAYDSAPYILGYYADKTIITFVALVHENGKTRCIGLSEINLKFITDRISNLQRLINMCSILPQLAKMVQKPSPEYATVEKYNSIISFVSAKLVKKIYTCSDGFPPRIDGLTRVQHLKTVYRLLKEADVPNTDSLVSAKDNVVFLEPIGLAVSPNTVGQLKECILCILDALVAVILTRFTTQKAHEIPLYHRDIRKDNVLRCIDDESKWFLIDWEDASTTPTYARPTFSRLTHSPAIREDGHGREVDIWGVGYLIKNDNGPIPTEIRDLGARICDDSLILTAHETRELVTAVFPASL</sequence>
<organism evidence="2 3">
    <name type="scientific">Rhodocollybia butyracea</name>
    <dbReference type="NCBI Taxonomy" id="206335"/>
    <lineage>
        <taxon>Eukaryota</taxon>
        <taxon>Fungi</taxon>
        <taxon>Dikarya</taxon>
        <taxon>Basidiomycota</taxon>
        <taxon>Agaricomycotina</taxon>
        <taxon>Agaricomycetes</taxon>
        <taxon>Agaricomycetidae</taxon>
        <taxon>Agaricales</taxon>
        <taxon>Marasmiineae</taxon>
        <taxon>Omphalotaceae</taxon>
        <taxon>Rhodocollybia</taxon>
    </lineage>
</organism>
<name>A0A9P5U4P5_9AGAR</name>
<dbReference type="SUPFAM" id="SSF56112">
    <property type="entry name" value="Protein kinase-like (PK-like)"/>
    <property type="match status" value="1"/>
</dbReference>
<keyword evidence="3" id="KW-1185">Reference proteome</keyword>
<dbReference type="OrthoDB" id="2379186at2759"/>
<evidence type="ECO:0000256" key="1">
    <source>
        <dbReference type="SAM" id="MobiDB-lite"/>
    </source>
</evidence>
<accession>A0A9P5U4P5</accession>
<dbReference type="Gene3D" id="1.10.510.10">
    <property type="entry name" value="Transferase(Phosphotransferase) domain 1"/>
    <property type="match status" value="1"/>
</dbReference>
<dbReference type="InterPro" id="IPR011009">
    <property type="entry name" value="Kinase-like_dom_sf"/>
</dbReference>
<feature type="region of interest" description="Disordered" evidence="1">
    <location>
        <begin position="1"/>
        <end position="25"/>
    </location>
</feature>
<dbReference type="AlphaFoldDB" id="A0A9P5U4P5"/>
<evidence type="ECO:0008006" key="4">
    <source>
        <dbReference type="Google" id="ProtNLM"/>
    </source>
</evidence>
<reference evidence="2" key="1">
    <citation type="submission" date="2020-11" db="EMBL/GenBank/DDBJ databases">
        <authorList>
            <consortium name="DOE Joint Genome Institute"/>
            <person name="Ahrendt S."/>
            <person name="Riley R."/>
            <person name="Andreopoulos W."/>
            <person name="Labutti K."/>
            <person name="Pangilinan J."/>
            <person name="Ruiz-Duenas F.J."/>
            <person name="Barrasa J.M."/>
            <person name="Sanchez-Garcia M."/>
            <person name="Camarero S."/>
            <person name="Miyauchi S."/>
            <person name="Serrano A."/>
            <person name="Linde D."/>
            <person name="Babiker R."/>
            <person name="Drula E."/>
            <person name="Ayuso-Fernandez I."/>
            <person name="Pacheco R."/>
            <person name="Padilla G."/>
            <person name="Ferreira P."/>
            <person name="Barriuso J."/>
            <person name="Kellner H."/>
            <person name="Castanera R."/>
            <person name="Alfaro M."/>
            <person name="Ramirez L."/>
            <person name="Pisabarro A.G."/>
            <person name="Kuo A."/>
            <person name="Tritt A."/>
            <person name="Lipzen A."/>
            <person name="He G."/>
            <person name="Yan M."/>
            <person name="Ng V."/>
            <person name="Cullen D."/>
            <person name="Martin F."/>
            <person name="Rosso M.-N."/>
            <person name="Henrissat B."/>
            <person name="Hibbett D."/>
            <person name="Martinez A.T."/>
            <person name="Grigoriev I.V."/>
        </authorList>
    </citation>
    <scope>NUCLEOTIDE SEQUENCE</scope>
    <source>
        <strain evidence="2">AH 40177</strain>
    </source>
</reference>
<protein>
    <recommendedName>
        <fullName evidence="4">Protein kinase domain-containing protein</fullName>
    </recommendedName>
</protein>
<proteinExistence type="predicted"/>
<dbReference type="Proteomes" id="UP000772434">
    <property type="component" value="Unassembled WGS sequence"/>
</dbReference>
<evidence type="ECO:0000313" key="3">
    <source>
        <dbReference type="Proteomes" id="UP000772434"/>
    </source>
</evidence>
<evidence type="ECO:0000313" key="2">
    <source>
        <dbReference type="EMBL" id="KAF9066990.1"/>
    </source>
</evidence>
<dbReference type="EMBL" id="JADNRY010000079">
    <property type="protein sequence ID" value="KAF9066990.1"/>
    <property type="molecule type" value="Genomic_DNA"/>
</dbReference>
<comment type="caution">
    <text evidence="2">The sequence shown here is derived from an EMBL/GenBank/DDBJ whole genome shotgun (WGS) entry which is preliminary data.</text>
</comment>